<dbReference type="CDD" id="cd03784">
    <property type="entry name" value="GT1_Gtf-like"/>
    <property type="match status" value="1"/>
</dbReference>
<dbReference type="FunFam" id="3.40.50.2000:FF:000143">
    <property type="entry name" value="UDP-glycosyltransferase 89B1"/>
    <property type="match status" value="1"/>
</dbReference>
<organism evidence="3 4">
    <name type="scientific">Lactuca saligna</name>
    <name type="common">Willowleaf lettuce</name>
    <dbReference type="NCBI Taxonomy" id="75948"/>
    <lineage>
        <taxon>Eukaryota</taxon>
        <taxon>Viridiplantae</taxon>
        <taxon>Streptophyta</taxon>
        <taxon>Embryophyta</taxon>
        <taxon>Tracheophyta</taxon>
        <taxon>Spermatophyta</taxon>
        <taxon>Magnoliopsida</taxon>
        <taxon>eudicotyledons</taxon>
        <taxon>Gunneridae</taxon>
        <taxon>Pentapetalae</taxon>
        <taxon>asterids</taxon>
        <taxon>campanulids</taxon>
        <taxon>Asterales</taxon>
        <taxon>Asteraceae</taxon>
        <taxon>Cichorioideae</taxon>
        <taxon>Cichorieae</taxon>
        <taxon>Lactucinae</taxon>
        <taxon>Lactuca</taxon>
    </lineage>
</organism>
<protein>
    <recommendedName>
        <fullName evidence="5">Glycosyltransferase</fullName>
    </recommendedName>
</protein>
<evidence type="ECO:0000256" key="2">
    <source>
        <dbReference type="ARBA" id="ARBA00022679"/>
    </source>
</evidence>
<dbReference type="InterPro" id="IPR002213">
    <property type="entry name" value="UDP_glucos_trans"/>
</dbReference>
<dbReference type="Pfam" id="PF00201">
    <property type="entry name" value="UDPGT"/>
    <property type="match status" value="1"/>
</dbReference>
<evidence type="ECO:0000313" key="4">
    <source>
        <dbReference type="Proteomes" id="UP001177003"/>
    </source>
</evidence>
<sequence length="510" mass="56103">MCRFFYHTIRAYHRAVTQLSLVSDIVICLPLRNPKSTSYLSTEFKRLNATGAHILVFPFPAQGHMLPLLDLTHRLAKHGLTITIVVTPKNLPILNPLLSSFSNIQPLVFTFPPHPSLPEGVENVRDIGNHGNLPIINSLAKLQDPIIHWFNSHSNPPVAIISDFFLGWTHHLADKLRIPRIGFFSSGAFLTSTLDYICNHMSLIRSRSQEVVTFHDLPNSPTFPWEHLPSIARFYKESDPEWELVLDGFIMNASSWGCVVNTFDALESPYMEHLTKITGHGRVFAVGPVTLLPDSDPTKSGIGFGCDVLSWLDDKPDGSVVYVCFGSQKFLTTEQMEALEIGLEESGIRYVWVVKPEQSGPVGTGSGRGKVIKGWAPQVSILSHPAVGGFLSHCGWNSVLEAIVAGVMILAWPMEADQYVNAKLLVEDLGAAVRVCEGNDTIPDATELARIIAESMSGEKSDRKIKAEELKSKAIQAVKDGGTSSMDLDRFISELCNIGPKMNVADAISV</sequence>
<reference evidence="3" key="1">
    <citation type="submission" date="2023-04" db="EMBL/GenBank/DDBJ databases">
        <authorList>
            <person name="Vijverberg K."/>
            <person name="Xiong W."/>
            <person name="Schranz E."/>
        </authorList>
    </citation>
    <scope>NUCLEOTIDE SEQUENCE</scope>
</reference>
<dbReference type="Proteomes" id="UP001177003">
    <property type="component" value="Chromosome 7"/>
</dbReference>
<keyword evidence="4" id="KW-1185">Reference proteome</keyword>
<name>A0AA35ZMC9_LACSI</name>
<dbReference type="AlphaFoldDB" id="A0AA35ZMC9"/>
<dbReference type="PANTHER" id="PTHR48047">
    <property type="entry name" value="GLYCOSYLTRANSFERASE"/>
    <property type="match status" value="1"/>
</dbReference>
<dbReference type="PANTHER" id="PTHR48047:SF28">
    <property type="entry name" value="F11M15.8 PROTEIN"/>
    <property type="match status" value="1"/>
</dbReference>
<gene>
    <name evidence="3" type="ORF">LSALG_LOCUS34265</name>
</gene>
<dbReference type="FunFam" id="3.40.50.2000:FF:000064">
    <property type="entry name" value="Glycosyltransferase"/>
    <property type="match status" value="1"/>
</dbReference>
<evidence type="ECO:0000313" key="3">
    <source>
        <dbReference type="EMBL" id="CAI9295319.1"/>
    </source>
</evidence>
<evidence type="ECO:0000256" key="1">
    <source>
        <dbReference type="ARBA" id="ARBA00009995"/>
    </source>
</evidence>
<dbReference type="EMBL" id="OX465083">
    <property type="protein sequence ID" value="CAI9295319.1"/>
    <property type="molecule type" value="Genomic_DNA"/>
</dbReference>
<proteinExistence type="inferred from homology"/>
<dbReference type="SUPFAM" id="SSF53756">
    <property type="entry name" value="UDP-Glycosyltransferase/glycogen phosphorylase"/>
    <property type="match status" value="1"/>
</dbReference>
<comment type="similarity">
    <text evidence="1">Belongs to the UDP-glycosyltransferase family.</text>
</comment>
<dbReference type="Gene3D" id="3.40.50.2000">
    <property type="entry name" value="Glycogen Phosphorylase B"/>
    <property type="match status" value="2"/>
</dbReference>
<dbReference type="GO" id="GO:0035251">
    <property type="term" value="F:UDP-glucosyltransferase activity"/>
    <property type="evidence" value="ECO:0007669"/>
    <property type="project" value="TreeGrafter"/>
</dbReference>
<keyword evidence="2" id="KW-0808">Transferase</keyword>
<accession>A0AA35ZMC9</accession>
<evidence type="ECO:0008006" key="5">
    <source>
        <dbReference type="Google" id="ProtNLM"/>
    </source>
</evidence>